<protein>
    <submittedName>
        <fullName evidence="2">Uncharacterized protein</fullName>
    </submittedName>
</protein>
<dbReference type="AlphaFoldDB" id="A0A9P4TPJ3"/>
<accession>A0A9P4TPJ3</accession>
<feature type="compositionally biased region" description="Basic residues" evidence="1">
    <location>
        <begin position="87"/>
        <end position="98"/>
    </location>
</feature>
<feature type="compositionally biased region" description="Low complexity" evidence="1">
    <location>
        <begin position="1"/>
        <end position="30"/>
    </location>
</feature>
<dbReference type="EMBL" id="SWKU01000001">
    <property type="protein sequence ID" value="KAF3010665.1"/>
    <property type="molecule type" value="Genomic_DNA"/>
</dbReference>
<gene>
    <name evidence="2" type="ORF">E8E13_005224</name>
</gene>
<proteinExistence type="predicted"/>
<evidence type="ECO:0000313" key="2">
    <source>
        <dbReference type="EMBL" id="KAF3010665.1"/>
    </source>
</evidence>
<reference evidence="2" key="1">
    <citation type="submission" date="2019-04" db="EMBL/GenBank/DDBJ databases">
        <title>Sequencing of skin fungus with MAO and IRED activity.</title>
        <authorList>
            <person name="Marsaioli A.J."/>
            <person name="Bonatto J.M.C."/>
            <person name="Reis Junior O."/>
        </authorList>
    </citation>
    <scope>NUCLEOTIDE SEQUENCE</scope>
    <source>
        <strain evidence="2">30M1</strain>
    </source>
</reference>
<sequence length="432" mass="49683">MATDAPEGSPSSSHLLPPRSESSPELGSPSKVTQYNKRTGRPVRHSAGKMQRVAGYVDPQVLDEEDFVPTTTEGESDDNESSSPRGRANKTRRKRKRSPSPPSPHLGPIDYHPQLDELTDDETSAAVRRRRTPKQQSVTLRFDVPLGYHGPLLVKLDPTMLKLQDDTSRSMRQSKKHRFEHTQAAVVNDGRKGFTDLPPELRNKIYRLVFVREKPLQIPACKPWGQASLCQSGQFLSTCKLVHNEGCSILYGENVFAFERHESTRATFYEYVVKEIGYQDALRFLKMIGPENLQYLRDVKICFTDARPTNAPLLSSKEERRYMTDTVLINFLRILRNAKLRTLRLAFNGRRNLQSTDDRFLRYLEQIKVDELEQWTTQSGYPNWDKIRGSVWTDLKSEMVRKKKLYEPKILQKQVSFTSFDWPETSDGEEGF</sequence>
<dbReference type="InterPro" id="IPR038883">
    <property type="entry name" value="AN11006-like"/>
</dbReference>
<dbReference type="PANTHER" id="PTHR42085">
    <property type="entry name" value="F-BOX DOMAIN-CONTAINING PROTEIN"/>
    <property type="match status" value="1"/>
</dbReference>
<evidence type="ECO:0000256" key="1">
    <source>
        <dbReference type="SAM" id="MobiDB-lite"/>
    </source>
</evidence>
<keyword evidence="3" id="KW-1185">Reference proteome</keyword>
<name>A0A9P4TPJ3_CURKU</name>
<dbReference type="Proteomes" id="UP000801428">
    <property type="component" value="Unassembled WGS sequence"/>
</dbReference>
<feature type="compositionally biased region" description="Basic residues" evidence="1">
    <location>
        <begin position="38"/>
        <end position="47"/>
    </location>
</feature>
<dbReference type="OrthoDB" id="5372935at2759"/>
<evidence type="ECO:0000313" key="3">
    <source>
        <dbReference type="Proteomes" id="UP000801428"/>
    </source>
</evidence>
<feature type="region of interest" description="Disordered" evidence="1">
    <location>
        <begin position="1"/>
        <end position="116"/>
    </location>
</feature>
<comment type="caution">
    <text evidence="2">The sequence shown here is derived from an EMBL/GenBank/DDBJ whole genome shotgun (WGS) entry which is preliminary data.</text>
</comment>
<dbReference type="PANTHER" id="PTHR42085:SF1">
    <property type="entry name" value="F-BOX DOMAIN-CONTAINING PROTEIN"/>
    <property type="match status" value="1"/>
</dbReference>
<organism evidence="2 3">
    <name type="scientific">Curvularia kusanoi</name>
    <name type="common">Cochliobolus kusanoi</name>
    <dbReference type="NCBI Taxonomy" id="90978"/>
    <lineage>
        <taxon>Eukaryota</taxon>
        <taxon>Fungi</taxon>
        <taxon>Dikarya</taxon>
        <taxon>Ascomycota</taxon>
        <taxon>Pezizomycotina</taxon>
        <taxon>Dothideomycetes</taxon>
        <taxon>Pleosporomycetidae</taxon>
        <taxon>Pleosporales</taxon>
        <taxon>Pleosporineae</taxon>
        <taxon>Pleosporaceae</taxon>
        <taxon>Curvularia</taxon>
    </lineage>
</organism>